<keyword evidence="8 10" id="KW-0030">Aminoacyl-tRNA synthetase</keyword>
<dbReference type="PRINTS" id="PR01039">
    <property type="entry name" value="TRNASYNTHTRP"/>
</dbReference>
<dbReference type="InterPro" id="IPR050203">
    <property type="entry name" value="Trp-tRNA_synthetase"/>
</dbReference>
<dbReference type="InterPro" id="IPR014729">
    <property type="entry name" value="Rossmann-like_a/b/a_fold"/>
</dbReference>
<dbReference type="InterPro" id="IPR001412">
    <property type="entry name" value="aa-tRNA-synth_I_CS"/>
</dbReference>
<comment type="subcellular location">
    <subcellularLocation>
        <location evidence="1">Mitochondrion</location>
    </subcellularLocation>
</comment>
<evidence type="ECO:0000256" key="8">
    <source>
        <dbReference type="ARBA" id="ARBA00023146"/>
    </source>
</evidence>
<dbReference type="Pfam" id="PF00579">
    <property type="entry name" value="tRNA-synt_1b"/>
    <property type="match status" value="1"/>
</dbReference>
<evidence type="ECO:0000256" key="9">
    <source>
        <dbReference type="ARBA" id="ARBA00030268"/>
    </source>
</evidence>
<dbReference type="Proteomes" id="UP001303160">
    <property type="component" value="Unassembled WGS sequence"/>
</dbReference>
<keyword evidence="13" id="KW-1185">Reference proteome</keyword>
<dbReference type="EC" id="6.1.1.2" evidence="3"/>
<evidence type="ECO:0000256" key="3">
    <source>
        <dbReference type="ARBA" id="ARBA00013161"/>
    </source>
</evidence>
<keyword evidence="4 10" id="KW-0436">Ligase</keyword>
<feature type="region of interest" description="Disordered" evidence="11">
    <location>
        <begin position="1"/>
        <end position="57"/>
    </location>
</feature>
<name>A0AAN6XEG2_9PEZI</name>
<proteinExistence type="inferred from homology"/>
<evidence type="ECO:0000256" key="6">
    <source>
        <dbReference type="ARBA" id="ARBA00022840"/>
    </source>
</evidence>
<dbReference type="NCBIfam" id="TIGR00233">
    <property type="entry name" value="trpS"/>
    <property type="match status" value="1"/>
</dbReference>
<dbReference type="PROSITE" id="PS00178">
    <property type="entry name" value="AA_TRNA_LIGASE_I"/>
    <property type="match status" value="1"/>
</dbReference>
<sequence>MSLTVKIGRNAPRLAPRSNPTSSRASPTKHTQQRRKKSPATNKNEPPKPKIIFSGIQPTGVPHLGNYLGALKQWKDMQDTARPLDKLFFSIVDLHALTIPGSADKLRQNRREMLTSLLAIGLNPERSTIFYQSSVPQHAELQWILSCTASTGYLTRMTQWKSKLTTLNPSSPSQSTTPSNPTISSPALKHGLFSYPILQAADILLHTATHVPVGSDQKQHLEFARECVTNFHSAWSVPLESRIFPYPQTISLDSSSRVMSLADPAKKMSKSDPNPKSKIFINDDEAAIRQKIKWARTDCVSTYVGEYDPVNRPGVANLLEILGGFAGKTGREAAEEIKEETLQTLKTLTADAVVSGLAEVRENFMLFGEDTEVNRQRVREIEEIGTQSARESAERTMEKVRNAIGLS</sequence>
<evidence type="ECO:0000256" key="1">
    <source>
        <dbReference type="ARBA" id="ARBA00004173"/>
    </source>
</evidence>
<reference evidence="12" key="1">
    <citation type="journal article" date="2023" name="Mol. Phylogenet. Evol.">
        <title>Genome-scale phylogeny and comparative genomics of the fungal order Sordariales.</title>
        <authorList>
            <person name="Hensen N."/>
            <person name="Bonometti L."/>
            <person name="Westerberg I."/>
            <person name="Brannstrom I.O."/>
            <person name="Guillou S."/>
            <person name="Cros-Aarteil S."/>
            <person name="Calhoun S."/>
            <person name="Haridas S."/>
            <person name="Kuo A."/>
            <person name="Mondo S."/>
            <person name="Pangilinan J."/>
            <person name="Riley R."/>
            <person name="LaButti K."/>
            <person name="Andreopoulos B."/>
            <person name="Lipzen A."/>
            <person name="Chen C."/>
            <person name="Yan M."/>
            <person name="Daum C."/>
            <person name="Ng V."/>
            <person name="Clum A."/>
            <person name="Steindorff A."/>
            <person name="Ohm R.A."/>
            <person name="Martin F."/>
            <person name="Silar P."/>
            <person name="Natvig D.O."/>
            <person name="Lalanne C."/>
            <person name="Gautier V."/>
            <person name="Ament-Velasquez S.L."/>
            <person name="Kruys A."/>
            <person name="Hutchinson M.I."/>
            <person name="Powell A.J."/>
            <person name="Barry K."/>
            <person name="Miller A.N."/>
            <person name="Grigoriev I.V."/>
            <person name="Debuchy R."/>
            <person name="Gladieux P."/>
            <person name="Hiltunen Thoren M."/>
            <person name="Johannesson H."/>
        </authorList>
    </citation>
    <scope>NUCLEOTIDE SEQUENCE</scope>
    <source>
        <strain evidence="12">CBS 315.58</strain>
    </source>
</reference>
<evidence type="ECO:0000256" key="10">
    <source>
        <dbReference type="RuleBase" id="RU363036"/>
    </source>
</evidence>
<dbReference type="Gene3D" id="3.40.50.620">
    <property type="entry name" value="HUPs"/>
    <property type="match status" value="1"/>
</dbReference>
<evidence type="ECO:0000256" key="7">
    <source>
        <dbReference type="ARBA" id="ARBA00022917"/>
    </source>
</evidence>
<evidence type="ECO:0000313" key="12">
    <source>
        <dbReference type="EMBL" id="KAK4199054.1"/>
    </source>
</evidence>
<dbReference type="Gene3D" id="1.10.240.10">
    <property type="entry name" value="Tyrosyl-Transfer RNA Synthetase"/>
    <property type="match status" value="1"/>
</dbReference>
<keyword evidence="6 10" id="KW-0067">ATP-binding</keyword>
<dbReference type="InterPro" id="IPR002305">
    <property type="entry name" value="aa-tRNA-synth_Ic"/>
</dbReference>
<dbReference type="GO" id="GO:0004830">
    <property type="term" value="F:tryptophan-tRNA ligase activity"/>
    <property type="evidence" value="ECO:0007669"/>
    <property type="project" value="UniProtKB-EC"/>
</dbReference>
<dbReference type="InterPro" id="IPR002306">
    <property type="entry name" value="Trp-tRNA-ligase"/>
</dbReference>
<dbReference type="EMBL" id="MU863937">
    <property type="protein sequence ID" value="KAK4199054.1"/>
    <property type="molecule type" value="Genomic_DNA"/>
</dbReference>
<reference evidence="12" key="2">
    <citation type="submission" date="2023-05" db="EMBL/GenBank/DDBJ databases">
        <authorList>
            <consortium name="Lawrence Berkeley National Laboratory"/>
            <person name="Steindorff A."/>
            <person name="Hensen N."/>
            <person name="Bonometti L."/>
            <person name="Westerberg I."/>
            <person name="Brannstrom I.O."/>
            <person name="Guillou S."/>
            <person name="Cros-Aarteil S."/>
            <person name="Calhoun S."/>
            <person name="Haridas S."/>
            <person name="Kuo A."/>
            <person name="Mondo S."/>
            <person name="Pangilinan J."/>
            <person name="Riley R."/>
            <person name="Labutti K."/>
            <person name="Andreopoulos B."/>
            <person name="Lipzen A."/>
            <person name="Chen C."/>
            <person name="Yanf M."/>
            <person name="Daum C."/>
            <person name="Ng V."/>
            <person name="Clum A."/>
            <person name="Ohm R."/>
            <person name="Martin F."/>
            <person name="Silar P."/>
            <person name="Natvig D."/>
            <person name="Lalanne C."/>
            <person name="Gautier V."/>
            <person name="Ament-Velasquez S.L."/>
            <person name="Kruys A."/>
            <person name="Hutchinson M.I."/>
            <person name="Powell A.J."/>
            <person name="Barry K."/>
            <person name="Miller A.N."/>
            <person name="Grigoriev I.V."/>
            <person name="Debuchy R."/>
            <person name="Gladieux P."/>
            <person name="Thoren M.H."/>
            <person name="Johannesson H."/>
        </authorList>
    </citation>
    <scope>NUCLEOTIDE SEQUENCE</scope>
    <source>
        <strain evidence="12">CBS 315.58</strain>
    </source>
</reference>
<evidence type="ECO:0000313" key="13">
    <source>
        <dbReference type="Proteomes" id="UP001303160"/>
    </source>
</evidence>
<dbReference type="GO" id="GO:0070183">
    <property type="term" value="P:mitochondrial tryptophanyl-tRNA aminoacylation"/>
    <property type="evidence" value="ECO:0007669"/>
    <property type="project" value="TreeGrafter"/>
</dbReference>
<organism evidence="12 13">
    <name type="scientific">Triangularia verruculosa</name>
    <dbReference type="NCBI Taxonomy" id="2587418"/>
    <lineage>
        <taxon>Eukaryota</taxon>
        <taxon>Fungi</taxon>
        <taxon>Dikarya</taxon>
        <taxon>Ascomycota</taxon>
        <taxon>Pezizomycotina</taxon>
        <taxon>Sordariomycetes</taxon>
        <taxon>Sordariomycetidae</taxon>
        <taxon>Sordariales</taxon>
        <taxon>Podosporaceae</taxon>
        <taxon>Triangularia</taxon>
    </lineage>
</organism>
<evidence type="ECO:0000256" key="4">
    <source>
        <dbReference type="ARBA" id="ARBA00022598"/>
    </source>
</evidence>
<dbReference type="GO" id="GO:0005759">
    <property type="term" value="C:mitochondrial matrix"/>
    <property type="evidence" value="ECO:0007669"/>
    <property type="project" value="TreeGrafter"/>
</dbReference>
<dbReference type="PANTHER" id="PTHR43766">
    <property type="entry name" value="TRYPTOPHAN--TRNA LIGASE, MITOCHONDRIAL"/>
    <property type="match status" value="1"/>
</dbReference>
<keyword evidence="5 10" id="KW-0547">Nucleotide-binding</keyword>
<protein>
    <recommendedName>
        <fullName evidence="3">tryptophan--tRNA ligase</fullName>
        <ecNumber evidence="3">6.1.1.2</ecNumber>
    </recommendedName>
    <alternativeName>
        <fullName evidence="9">Tryptophanyl-tRNA synthetase</fullName>
    </alternativeName>
</protein>
<dbReference type="CDD" id="cd00806">
    <property type="entry name" value="TrpRS_core"/>
    <property type="match status" value="1"/>
</dbReference>
<comment type="similarity">
    <text evidence="2 10">Belongs to the class-I aminoacyl-tRNA synthetase family.</text>
</comment>
<gene>
    <name evidence="12" type="ORF">QBC40DRAFT_203711</name>
</gene>
<dbReference type="AlphaFoldDB" id="A0AAN6XEG2"/>
<keyword evidence="7 10" id="KW-0648">Protein biosynthesis</keyword>
<dbReference type="GO" id="GO:0005524">
    <property type="term" value="F:ATP binding"/>
    <property type="evidence" value="ECO:0007669"/>
    <property type="project" value="UniProtKB-KW"/>
</dbReference>
<dbReference type="FunFam" id="1.10.240.10:FF:000002">
    <property type="entry name" value="Tryptophan--tRNA ligase"/>
    <property type="match status" value="1"/>
</dbReference>
<dbReference type="PANTHER" id="PTHR43766:SF1">
    <property type="entry name" value="TRYPTOPHAN--TRNA LIGASE, MITOCHONDRIAL"/>
    <property type="match status" value="1"/>
</dbReference>
<comment type="caution">
    <text evidence="12">The sequence shown here is derived from an EMBL/GenBank/DDBJ whole genome shotgun (WGS) entry which is preliminary data.</text>
</comment>
<feature type="compositionally biased region" description="Polar residues" evidence="11">
    <location>
        <begin position="18"/>
        <end position="30"/>
    </location>
</feature>
<evidence type="ECO:0000256" key="5">
    <source>
        <dbReference type="ARBA" id="ARBA00022741"/>
    </source>
</evidence>
<evidence type="ECO:0000256" key="2">
    <source>
        <dbReference type="ARBA" id="ARBA00005594"/>
    </source>
</evidence>
<evidence type="ECO:0000256" key="11">
    <source>
        <dbReference type="SAM" id="MobiDB-lite"/>
    </source>
</evidence>
<accession>A0AAN6XEG2</accession>
<dbReference type="SUPFAM" id="SSF52374">
    <property type="entry name" value="Nucleotidylyl transferase"/>
    <property type="match status" value="1"/>
</dbReference>